<keyword evidence="5" id="KW-0143">Chaperone</keyword>
<keyword evidence="2" id="KW-0812">Transmembrane</keyword>
<dbReference type="GO" id="GO:0030544">
    <property type="term" value="F:Hsp70 protein binding"/>
    <property type="evidence" value="ECO:0000318"/>
    <property type="project" value="GO_Central"/>
</dbReference>
<feature type="region of interest" description="Disordered" evidence="8">
    <location>
        <begin position="264"/>
        <end position="284"/>
    </location>
</feature>
<comment type="similarity">
    <text evidence="6">Belongs to the DnaJ family. DNAJB12/DNAJB14 subfamily.</text>
</comment>
<dbReference type="GO" id="GO:0071218">
    <property type="term" value="P:cellular response to misfolded protein"/>
    <property type="evidence" value="ECO:0000318"/>
    <property type="project" value="GO_Central"/>
</dbReference>
<dbReference type="InterPro" id="IPR015399">
    <property type="entry name" value="DUF1977_DnaJ-like"/>
</dbReference>
<keyword evidence="3" id="KW-1133">Transmembrane helix</keyword>
<protein>
    <recommendedName>
        <fullName evidence="7">DnaJ homolog subfamily B member 14</fullName>
    </recommendedName>
</protein>
<dbReference type="InterPro" id="IPR001623">
    <property type="entry name" value="DnaJ_domain"/>
</dbReference>
<evidence type="ECO:0000256" key="5">
    <source>
        <dbReference type="ARBA" id="ARBA00023186"/>
    </source>
</evidence>
<dbReference type="SUPFAM" id="SSF46565">
    <property type="entry name" value="Chaperone J-domain"/>
    <property type="match status" value="2"/>
</dbReference>
<comment type="subcellular location">
    <subcellularLocation>
        <location evidence="1">Membrane</location>
        <topology evidence="1">Single-pass membrane protein</topology>
    </subcellularLocation>
</comment>
<dbReference type="Ensembl" id="ENSECAT00000119991.1">
    <property type="protein sequence ID" value="ENSECAP00000061401.1"/>
    <property type="gene ID" value="ENSECAG00000008379.4"/>
</dbReference>
<dbReference type="SMART" id="SM00271">
    <property type="entry name" value="DnaJ"/>
    <property type="match status" value="1"/>
</dbReference>
<dbReference type="Proteomes" id="UP000002281">
    <property type="component" value="Chromosome 3"/>
</dbReference>
<dbReference type="GO" id="GO:0005789">
    <property type="term" value="C:endoplasmic reticulum membrane"/>
    <property type="evidence" value="ECO:0000318"/>
    <property type="project" value="GO_Central"/>
</dbReference>
<keyword evidence="11" id="KW-1185">Reference proteome</keyword>
<dbReference type="GeneTree" id="ENSGT00940000157887"/>
<dbReference type="PRINTS" id="PR00625">
    <property type="entry name" value="JDOMAIN"/>
</dbReference>
<dbReference type="Gene3D" id="1.10.287.110">
    <property type="entry name" value="DnaJ domain"/>
    <property type="match status" value="1"/>
</dbReference>
<dbReference type="InterPro" id="IPR051100">
    <property type="entry name" value="DnaJ_subfamily_B/C"/>
</dbReference>
<accession>A0A9L0RIA4</accession>
<dbReference type="Pfam" id="PF09320">
    <property type="entry name" value="DUF1977"/>
    <property type="match status" value="1"/>
</dbReference>
<evidence type="ECO:0000256" key="3">
    <source>
        <dbReference type="ARBA" id="ARBA00022989"/>
    </source>
</evidence>
<dbReference type="InterPro" id="IPR036869">
    <property type="entry name" value="J_dom_sf"/>
</dbReference>
<evidence type="ECO:0000313" key="11">
    <source>
        <dbReference type="Proteomes" id="UP000002281"/>
    </source>
</evidence>
<reference evidence="10" key="2">
    <citation type="submission" date="2025-08" db="UniProtKB">
        <authorList>
            <consortium name="Ensembl"/>
        </authorList>
    </citation>
    <scope>IDENTIFICATION</scope>
    <source>
        <strain evidence="10">Thoroughbred</strain>
    </source>
</reference>
<dbReference type="CDD" id="cd06257">
    <property type="entry name" value="DnaJ"/>
    <property type="match status" value="1"/>
</dbReference>
<dbReference type="AlphaFoldDB" id="A0A9L0RIA4"/>
<evidence type="ECO:0000313" key="10">
    <source>
        <dbReference type="Ensembl" id="ENSECAP00000061401.1"/>
    </source>
</evidence>
<feature type="domain" description="J" evidence="9">
    <location>
        <begin position="108"/>
        <end position="215"/>
    </location>
</feature>
<feature type="region of interest" description="Disordered" evidence="8">
    <location>
        <begin position="56"/>
        <end position="91"/>
    </location>
</feature>
<dbReference type="GO" id="GO:0006457">
    <property type="term" value="P:protein folding"/>
    <property type="evidence" value="ECO:0007669"/>
    <property type="project" value="Ensembl"/>
</dbReference>
<keyword evidence="4" id="KW-0472">Membrane</keyword>
<evidence type="ECO:0000256" key="7">
    <source>
        <dbReference type="ARBA" id="ARBA00039610"/>
    </source>
</evidence>
<reference evidence="10 11" key="1">
    <citation type="journal article" date="2009" name="Science">
        <title>Genome sequence, comparative analysis, and population genetics of the domestic horse.</title>
        <authorList>
            <consortium name="Broad Institute Genome Sequencing Platform"/>
            <consortium name="Broad Institute Whole Genome Assembly Team"/>
            <person name="Wade C.M."/>
            <person name="Giulotto E."/>
            <person name="Sigurdsson S."/>
            <person name="Zoli M."/>
            <person name="Gnerre S."/>
            <person name="Imsland F."/>
            <person name="Lear T.L."/>
            <person name="Adelson D.L."/>
            <person name="Bailey E."/>
            <person name="Bellone R.R."/>
            <person name="Bloecker H."/>
            <person name="Distl O."/>
            <person name="Edgar R.C."/>
            <person name="Garber M."/>
            <person name="Leeb T."/>
            <person name="Mauceli E."/>
            <person name="MacLeod J.N."/>
            <person name="Penedo M.C.T."/>
            <person name="Raison J.M."/>
            <person name="Sharpe T."/>
            <person name="Vogel J."/>
            <person name="Andersson L."/>
            <person name="Antczak D.F."/>
            <person name="Biagi T."/>
            <person name="Binns M.M."/>
            <person name="Chowdhary B.P."/>
            <person name="Coleman S.J."/>
            <person name="Della Valle G."/>
            <person name="Fryc S."/>
            <person name="Guerin G."/>
            <person name="Hasegawa T."/>
            <person name="Hill E.W."/>
            <person name="Jurka J."/>
            <person name="Kiialainen A."/>
            <person name="Lindgren G."/>
            <person name="Liu J."/>
            <person name="Magnani E."/>
            <person name="Mickelson J.R."/>
            <person name="Murray J."/>
            <person name="Nergadze S.G."/>
            <person name="Onofrio R."/>
            <person name="Pedroni S."/>
            <person name="Piras M.F."/>
            <person name="Raudsepp T."/>
            <person name="Rocchi M."/>
            <person name="Roeed K.H."/>
            <person name="Ryder O.A."/>
            <person name="Searle S."/>
            <person name="Skow L."/>
            <person name="Swinburne J.E."/>
            <person name="Syvaenen A.C."/>
            <person name="Tozaki T."/>
            <person name="Valberg S.J."/>
            <person name="Vaudin M."/>
            <person name="White J.R."/>
            <person name="Zody M.C."/>
            <person name="Lander E.S."/>
            <person name="Lindblad-Toh K."/>
        </authorList>
    </citation>
    <scope>NUCLEOTIDE SEQUENCE [LARGE SCALE GENOMIC DNA]</scope>
    <source>
        <strain evidence="10 11">Thoroughbred</strain>
    </source>
</reference>
<dbReference type="Pfam" id="PF00226">
    <property type="entry name" value="DnaJ"/>
    <property type="match status" value="1"/>
</dbReference>
<proteinExistence type="inferred from homology"/>
<reference evidence="10" key="3">
    <citation type="submission" date="2025-09" db="UniProtKB">
        <authorList>
            <consortium name="Ensembl"/>
        </authorList>
    </citation>
    <scope>IDENTIFICATION</scope>
    <source>
        <strain evidence="10">Thoroughbred</strain>
    </source>
</reference>
<dbReference type="GO" id="GO:0065003">
    <property type="term" value="P:protein-containing complex assembly"/>
    <property type="evidence" value="ECO:0007669"/>
    <property type="project" value="Ensembl"/>
</dbReference>
<sequence>MEGNRDEAEKCVEIAREALNAGDRERAQRFLHKAQKLYPLPAARALLEIIMKNGSTAGSSPHCRKPATSGDQGRPNCTKDSTTAGGEGGKGYTKDQVDGVLSINKCKNYYEVLGVTKDAGDEDLKKAYRKLALKFHPDKNHAPGATDAFKIAKQNPFGDYEYIPIKAAAKVVLVGVKWRCALSAFSVFPSIESEIGNAYAILSNPEKRKQYDLTGNEEQACNHQNNGRFNFHRGCEADITPEDLFNIFFGGGFPSGSVHSFSNGRAGYSHQHQHRHSGHEREEERGDGGFSVFIQLMPIIVLILVSLLSQLMVSSPPYSLYPRSGSGQTIKMQTENLGVVYYVNKDFKNEYKGVLLQKVEKSVEEDYVTNIRNNCWKERQQKTDMQYAAKVYRDDRLRRKADALSMDNCKELERLTSIYKGG</sequence>
<dbReference type="PANTHER" id="PTHR43908">
    <property type="entry name" value="AT29763P-RELATED"/>
    <property type="match status" value="1"/>
</dbReference>
<dbReference type="PANTHER" id="PTHR43908:SF4">
    <property type="entry name" value="DNAJ HOMOLOG SUBFAMILY B MEMBER 14"/>
    <property type="match status" value="1"/>
</dbReference>
<organism evidence="10 11">
    <name type="scientific">Equus caballus</name>
    <name type="common">Horse</name>
    <dbReference type="NCBI Taxonomy" id="9796"/>
    <lineage>
        <taxon>Eukaryota</taxon>
        <taxon>Metazoa</taxon>
        <taxon>Chordata</taxon>
        <taxon>Craniata</taxon>
        <taxon>Vertebrata</taxon>
        <taxon>Euteleostomi</taxon>
        <taxon>Mammalia</taxon>
        <taxon>Eutheria</taxon>
        <taxon>Laurasiatheria</taxon>
        <taxon>Perissodactyla</taxon>
        <taxon>Equidae</taxon>
        <taxon>Equus</taxon>
    </lineage>
</organism>
<evidence type="ECO:0000256" key="8">
    <source>
        <dbReference type="SAM" id="MobiDB-lite"/>
    </source>
</evidence>
<evidence type="ECO:0000256" key="1">
    <source>
        <dbReference type="ARBA" id="ARBA00004167"/>
    </source>
</evidence>
<name>A0A9L0RIA4_HORSE</name>
<evidence type="ECO:0000256" key="6">
    <source>
        <dbReference type="ARBA" id="ARBA00038010"/>
    </source>
</evidence>
<gene>
    <name evidence="10" type="primary">DNAJB14</name>
</gene>
<evidence type="ECO:0000259" key="9">
    <source>
        <dbReference type="PROSITE" id="PS50076"/>
    </source>
</evidence>
<evidence type="ECO:0000256" key="4">
    <source>
        <dbReference type="ARBA" id="ARBA00023136"/>
    </source>
</evidence>
<dbReference type="PROSITE" id="PS50076">
    <property type="entry name" value="DNAJ_2"/>
    <property type="match status" value="1"/>
</dbReference>
<evidence type="ECO:0000256" key="2">
    <source>
        <dbReference type="ARBA" id="ARBA00022692"/>
    </source>
</evidence>